<organism evidence="1 2">
    <name type="scientific">Colwellia phage 9A</name>
    <dbReference type="NCBI Taxonomy" id="765765"/>
    <lineage>
        <taxon>Viruses</taxon>
        <taxon>Duplodnaviria</taxon>
        <taxon>Heunggongvirae</taxon>
        <taxon>Uroviricota</taxon>
        <taxon>Caudoviricetes</taxon>
        <taxon>Franklinbayvirus</taxon>
        <taxon>Franklinbayvirus fv9A</taxon>
    </lineage>
</organism>
<keyword evidence="2" id="KW-1185">Reference proteome</keyword>
<dbReference type="GeneID" id="13165537"/>
<name>I3UMK1_9CAUD</name>
<reference evidence="1 2" key="1">
    <citation type="journal article" date="2013" name="Extremophiles">
        <title>Genomic analysis of cold-active Colwelliaphage 9A and psychrophilic phage-host interactions.</title>
        <authorList>
            <person name="Colangelo-Lillis J.R."/>
            <person name="Deming J.W."/>
        </authorList>
    </citation>
    <scope>NUCLEOTIDE SEQUENCE [LARGE SCALE GENOMIC DNA]</scope>
    <source>
        <strain evidence="1">9A</strain>
    </source>
</reference>
<evidence type="ECO:0000313" key="1">
    <source>
        <dbReference type="EMBL" id="AFK66716.1"/>
    </source>
</evidence>
<accession>I3UMK1</accession>
<gene>
    <name evidence="1" type="ORF">COPG_00120</name>
</gene>
<dbReference type="KEGG" id="vg:13165537"/>
<sequence>MDYAMCETEGCGDYSVGMTDFCQPCNRKNREPKLTYISVTHQPNGELVCITLGKHKISAIVNMKKWFMFRKINLVSALGLNYDYAREQILKHYKNYCKESGKC</sequence>
<dbReference type="EMBL" id="HQ317390">
    <property type="protein sequence ID" value="AFK66716.1"/>
    <property type="molecule type" value="Genomic_DNA"/>
</dbReference>
<proteinExistence type="predicted"/>
<dbReference type="Proteomes" id="UP000005266">
    <property type="component" value="Segment"/>
</dbReference>
<dbReference type="RefSeq" id="YP_006489306.1">
    <property type="nucleotide sequence ID" value="NC_018088.1"/>
</dbReference>
<evidence type="ECO:0000313" key="2">
    <source>
        <dbReference type="Proteomes" id="UP000005266"/>
    </source>
</evidence>
<protein>
    <submittedName>
        <fullName evidence="1">Uncharacterized protein</fullName>
    </submittedName>
</protein>